<comment type="function">
    <text evidence="8">Murein-degrading enzyme that degrades murein glycan strands and insoluble, high-molecular weight murein sacculi, with the concomitant formation of a 1,6-anhydromuramoyl product. Lytic transglycosylases (LTs) play an integral role in the metabolism of the peptidoglycan (PG) sacculus. Their lytic action creates space within the PG sacculus to allow for its expansion as well as for the insertion of various structures such as secretion systems and flagella.</text>
</comment>
<dbReference type="GO" id="GO:0016998">
    <property type="term" value="P:cell wall macromolecule catabolic process"/>
    <property type="evidence" value="ECO:0007669"/>
    <property type="project" value="UniProtKB-UniRule"/>
</dbReference>
<name>A0A6H1UIC8_9GAMM</name>
<dbReference type="EC" id="4.2.2.n1" evidence="8"/>
<accession>A0A6H1UIC8</accession>
<organism evidence="11 12">
    <name type="scientific">Ferrimonas lipolytica</name>
    <dbReference type="NCBI Taxonomy" id="2724191"/>
    <lineage>
        <taxon>Bacteria</taxon>
        <taxon>Pseudomonadati</taxon>
        <taxon>Pseudomonadota</taxon>
        <taxon>Gammaproteobacteria</taxon>
        <taxon>Alteromonadales</taxon>
        <taxon>Ferrimonadaceae</taxon>
        <taxon>Ferrimonas</taxon>
    </lineage>
</organism>
<evidence type="ECO:0000256" key="1">
    <source>
        <dbReference type="ARBA" id="ARBA00007734"/>
    </source>
</evidence>
<reference evidence="11 12" key="1">
    <citation type="submission" date="2020-04" db="EMBL/GenBank/DDBJ databases">
        <title>Ferrimonas sp. S7 isolated from sea water.</title>
        <authorList>
            <person name="Bae S.S."/>
            <person name="Baek K."/>
        </authorList>
    </citation>
    <scope>NUCLEOTIDE SEQUENCE [LARGE SCALE GENOMIC DNA]</scope>
    <source>
        <strain evidence="11 12">S7</strain>
    </source>
</reference>
<comment type="catalytic activity">
    <reaction evidence="8">
        <text>Exolytic cleavage of the (1-&gt;4)-beta-glycosidic linkage between N-acetylmuramic acid (MurNAc) and N-acetylglucosamine (GlcNAc) residues in peptidoglycan, from either the reducing or the non-reducing ends of the peptidoglycan chains, with concomitant formation of a 1,6-anhydrobond in the MurNAc residue.</text>
        <dbReference type="EC" id="4.2.2.n1"/>
    </reaction>
</comment>
<dbReference type="Gene3D" id="1.10.530.10">
    <property type="match status" value="1"/>
</dbReference>
<dbReference type="GO" id="GO:0008933">
    <property type="term" value="F:peptidoglycan lytic transglycosylase activity"/>
    <property type="evidence" value="ECO:0007669"/>
    <property type="project" value="UniProtKB-UniRule"/>
</dbReference>
<keyword evidence="3 8" id="KW-0732">Signal</keyword>
<gene>
    <name evidence="8 11" type="primary">mltF</name>
    <name evidence="11" type="ORF">HER31_09605</name>
</gene>
<comment type="similarity">
    <text evidence="8">In the N-terminal section; belongs to the bacterial solute-binding protein 3 family.</text>
</comment>
<evidence type="ECO:0000256" key="5">
    <source>
        <dbReference type="ARBA" id="ARBA00023237"/>
    </source>
</evidence>
<keyword evidence="6 8" id="KW-0456">Lyase</keyword>
<dbReference type="CDD" id="cd13403">
    <property type="entry name" value="MLTF-like"/>
    <property type="match status" value="1"/>
</dbReference>
<dbReference type="PANTHER" id="PTHR35936:SF32">
    <property type="entry name" value="MEMBRANE-BOUND LYTIC MUREIN TRANSGLYCOSYLASE F"/>
    <property type="match status" value="1"/>
</dbReference>
<evidence type="ECO:0000256" key="4">
    <source>
        <dbReference type="ARBA" id="ARBA00023136"/>
    </source>
</evidence>
<comment type="caution">
    <text evidence="8">Lacks conserved residue(s) required for the propagation of feature annotation.</text>
</comment>
<evidence type="ECO:0000256" key="3">
    <source>
        <dbReference type="ARBA" id="ARBA00022729"/>
    </source>
</evidence>
<evidence type="ECO:0000256" key="8">
    <source>
        <dbReference type="HAMAP-Rule" id="MF_02016"/>
    </source>
</evidence>
<feature type="region of interest" description="LT domain" evidence="8">
    <location>
        <begin position="258"/>
        <end position="469"/>
    </location>
</feature>
<dbReference type="InterPro" id="IPR001638">
    <property type="entry name" value="Solute-binding_3/MltF_N"/>
</dbReference>
<dbReference type="PANTHER" id="PTHR35936">
    <property type="entry name" value="MEMBRANE-BOUND LYTIC MUREIN TRANSGLYCOSYLASE F"/>
    <property type="match status" value="1"/>
</dbReference>
<evidence type="ECO:0000313" key="12">
    <source>
        <dbReference type="Proteomes" id="UP000501602"/>
    </source>
</evidence>
<keyword evidence="7 8" id="KW-0961">Cell wall biogenesis/degradation</keyword>
<comment type="similarity">
    <text evidence="1">Belongs to the transglycosylase Slt family.</text>
</comment>
<feature type="signal peptide" evidence="8">
    <location>
        <begin position="1"/>
        <end position="21"/>
    </location>
</feature>
<dbReference type="SUPFAM" id="SSF53850">
    <property type="entry name" value="Periplasmic binding protein-like II"/>
    <property type="match status" value="1"/>
</dbReference>
<keyword evidence="4 8" id="KW-0472">Membrane</keyword>
<comment type="subcellular location">
    <subcellularLocation>
        <location evidence="8">Cell outer membrane</location>
        <topology evidence="8">Peripheral membrane protein</topology>
    </subcellularLocation>
    <text evidence="8">Attached to the inner leaflet of the outer membrane.</text>
</comment>
<evidence type="ECO:0000256" key="9">
    <source>
        <dbReference type="SAM" id="MobiDB-lite"/>
    </source>
</evidence>
<dbReference type="InterPro" id="IPR008258">
    <property type="entry name" value="Transglycosylase_SLT_dom_1"/>
</dbReference>
<dbReference type="SUPFAM" id="SSF53955">
    <property type="entry name" value="Lysozyme-like"/>
    <property type="match status" value="1"/>
</dbReference>
<dbReference type="GO" id="GO:0009279">
    <property type="term" value="C:cell outer membrane"/>
    <property type="evidence" value="ECO:0007669"/>
    <property type="project" value="UniProtKB-SubCell"/>
</dbReference>
<dbReference type="PROSITE" id="PS00922">
    <property type="entry name" value="TRANSGLYCOSYLASE"/>
    <property type="match status" value="1"/>
</dbReference>
<dbReference type="Gene3D" id="3.40.190.10">
    <property type="entry name" value="Periplasmic binding protein-like II"/>
    <property type="match status" value="2"/>
</dbReference>
<dbReference type="KEGG" id="fes:HER31_09605"/>
<feature type="domain" description="Solute-binding protein family 3/N-terminal" evidence="10">
    <location>
        <begin position="34"/>
        <end position="257"/>
    </location>
</feature>
<keyword evidence="12" id="KW-1185">Reference proteome</keyword>
<proteinExistence type="inferred from homology"/>
<comment type="similarity">
    <text evidence="8">In the C-terminal section; belongs to the transglycosylase Slt family.</text>
</comment>
<evidence type="ECO:0000256" key="2">
    <source>
        <dbReference type="ARBA" id="ARBA00010333"/>
    </source>
</evidence>
<dbReference type="InterPro" id="IPR000189">
    <property type="entry name" value="Transglyc_AS"/>
</dbReference>
<dbReference type="GO" id="GO:0009253">
    <property type="term" value="P:peptidoglycan catabolic process"/>
    <property type="evidence" value="ECO:0007669"/>
    <property type="project" value="TreeGrafter"/>
</dbReference>
<dbReference type="GO" id="GO:0071555">
    <property type="term" value="P:cell wall organization"/>
    <property type="evidence" value="ECO:0007669"/>
    <property type="project" value="UniProtKB-KW"/>
</dbReference>
<evidence type="ECO:0000313" key="11">
    <source>
        <dbReference type="EMBL" id="QIZ78865.1"/>
    </source>
</evidence>
<protein>
    <recommendedName>
        <fullName evidence="8">Membrane-bound lytic murein transglycosylase F</fullName>
        <ecNumber evidence="8">4.2.2.n1</ecNumber>
    </recommendedName>
    <alternativeName>
        <fullName evidence="8">Murein lyase F</fullName>
    </alternativeName>
</protein>
<dbReference type="Pfam" id="PF01464">
    <property type="entry name" value="SLT"/>
    <property type="match status" value="1"/>
</dbReference>
<dbReference type="FunFam" id="1.10.530.10:FF:000003">
    <property type="entry name" value="Membrane-bound lytic murein transglycosylase F"/>
    <property type="match status" value="1"/>
</dbReference>
<feature type="active site" evidence="8">
    <location>
        <position position="302"/>
    </location>
</feature>
<dbReference type="PROSITE" id="PS51257">
    <property type="entry name" value="PROKAR_LIPOPROTEIN"/>
    <property type="match status" value="1"/>
</dbReference>
<evidence type="ECO:0000259" key="10">
    <source>
        <dbReference type="SMART" id="SM00062"/>
    </source>
</evidence>
<evidence type="ECO:0000256" key="7">
    <source>
        <dbReference type="ARBA" id="ARBA00023316"/>
    </source>
</evidence>
<keyword evidence="5 8" id="KW-0998">Cell outer membrane</keyword>
<evidence type="ECO:0000256" key="6">
    <source>
        <dbReference type="ARBA" id="ARBA00023239"/>
    </source>
</evidence>
<dbReference type="AlphaFoldDB" id="A0A6H1UIC8"/>
<comment type="domain">
    <text evidence="8">The N-terminal domain does not have lytic activity and probably modulates enzymatic activity. The C-terminal domain is the catalytic active domain.</text>
</comment>
<dbReference type="Pfam" id="PF00497">
    <property type="entry name" value="SBP_bac_3"/>
    <property type="match status" value="1"/>
</dbReference>
<sequence precursor="true">MLFRFAAILTSSLLVACVEIAEPITAESPQKPIVVRFGTLSSPASYQLRNQNPIGIDYELAKEFGEYVDVPIKITPFTSLETLFDALQNHEIDIIAAGLTRTALREQQWIFGPPLYEVTPVVVHRQNHRSPKSLAEISGDITVVKGSNHAELLHQFQRSNPNFQWQQSKQLDTQQLLRQVANHELKYTVTDSTSLALAQRYYPSLRQGLEIGDSESVAWALDKERDPWLISAMLEFWNSELRTGRLQRLEDKYFGHVQRFDYVDTMAFIRAVESRLPKYKAMFQRYAGDIDWRRFAAISYQESHWNPKAKSPTGVRGMMMLTQPTARRMNVTNRLDPEQSIRGGSNYLKQLIRRLPKSIPEDEKGWFALAAYNIGLGHLEDARVITQRAGKDPNSWRDVKKHLPLLRQKEYYQKTRYGYARGDEAVHYVDNIRRYYDTLVWLDSQQAPQGEPERHLDTPVVPATAVAPE</sequence>
<dbReference type="InterPro" id="IPR023703">
    <property type="entry name" value="MltF"/>
</dbReference>
<feature type="chain" id="PRO_5026398402" description="Membrane-bound lytic murein transglycosylase F" evidence="8">
    <location>
        <begin position="22"/>
        <end position="469"/>
    </location>
</feature>
<dbReference type="HAMAP" id="MF_02016">
    <property type="entry name" value="MltF"/>
    <property type="match status" value="1"/>
</dbReference>
<dbReference type="SMART" id="SM00062">
    <property type="entry name" value="PBPb"/>
    <property type="match status" value="1"/>
</dbReference>
<dbReference type="NCBIfam" id="NF008112">
    <property type="entry name" value="PRK10859.1"/>
    <property type="match status" value="1"/>
</dbReference>
<comment type="similarity">
    <text evidence="2">Belongs to the bacterial solute-binding protein 3 family.</text>
</comment>
<dbReference type="EMBL" id="CP051180">
    <property type="protein sequence ID" value="QIZ78865.1"/>
    <property type="molecule type" value="Genomic_DNA"/>
</dbReference>
<dbReference type="CDD" id="cd01009">
    <property type="entry name" value="PBP2_YfhD_N"/>
    <property type="match status" value="1"/>
</dbReference>
<dbReference type="Proteomes" id="UP000501602">
    <property type="component" value="Chromosome"/>
</dbReference>
<feature type="region of interest" description="Disordered" evidence="9">
    <location>
        <begin position="447"/>
        <end position="469"/>
    </location>
</feature>
<dbReference type="InterPro" id="IPR023346">
    <property type="entry name" value="Lysozyme-like_dom_sf"/>
</dbReference>